<dbReference type="InterPro" id="IPR000232">
    <property type="entry name" value="HSF_DNA-bd"/>
</dbReference>
<dbReference type="FunFam" id="1.10.10.10:FF:000027">
    <property type="entry name" value="Heat shock transcription factor 1"/>
    <property type="match status" value="1"/>
</dbReference>
<accession>A0AAD7J1E6</accession>
<evidence type="ECO:0000259" key="8">
    <source>
        <dbReference type="PROSITE" id="PS00434"/>
    </source>
</evidence>
<keyword evidence="2" id="KW-0805">Transcription regulation</keyword>
<dbReference type="EMBL" id="JARJLG010000072">
    <property type="protein sequence ID" value="KAJ7753078.1"/>
    <property type="molecule type" value="Genomic_DNA"/>
</dbReference>
<evidence type="ECO:0000256" key="6">
    <source>
        <dbReference type="ARBA" id="ARBA00062171"/>
    </source>
</evidence>
<dbReference type="GO" id="GO:0003700">
    <property type="term" value="F:DNA-binding transcription factor activity"/>
    <property type="evidence" value="ECO:0007669"/>
    <property type="project" value="InterPro"/>
</dbReference>
<gene>
    <name evidence="9" type="ORF">DFH07DRAFT_744676</name>
</gene>
<keyword evidence="3 9" id="KW-0238">DNA-binding</keyword>
<sequence>MEDHTIGPDFVRKLYKMLDDQNFQNLVCWGPRGDCFVVKDMNEFTESVLPRMFKHSNFSSFVRQLNKYDFHKVKTDENQFGEHSWTFRHPDFRADRRNALKNIKRKGPTPRKSTFFVAPYEVELQNARLDSLEAQITSMDGQIASLDAAHGNTLTDIQRLAAGYQDTLVEMVGVQRSMEQQHLLLQNLVRYCLSENNGNCAGE</sequence>
<dbReference type="GO" id="GO:0043565">
    <property type="term" value="F:sequence-specific DNA binding"/>
    <property type="evidence" value="ECO:0007669"/>
    <property type="project" value="InterPro"/>
</dbReference>
<evidence type="ECO:0000256" key="5">
    <source>
        <dbReference type="ARBA" id="ARBA00023242"/>
    </source>
</evidence>
<keyword evidence="4" id="KW-0804">Transcription</keyword>
<dbReference type="Gene3D" id="1.10.10.10">
    <property type="entry name" value="Winged helix-like DNA-binding domain superfamily/Winged helix DNA-binding domain"/>
    <property type="match status" value="1"/>
</dbReference>
<dbReference type="PRINTS" id="PR00056">
    <property type="entry name" value="HSFDOMAIN"/>
</dbReference>
<evidence type="ECO:0000313" key="10">
    <source>
        <dbReference type="Proteomes" id="UP001215280"/>
    </source>
</evidence>
<dbReference type="PANTHER" id="PTHR10015">
    <property type="entry name" value="HEAT SHOCK TRANSCRIPTION FACTOR"/>
    <property type="match status" value="1"/>
</dbReference>
<evidence type="ECO:0000256" key="1">
    <source>
        <dbReference type="ARBA" id="ARBA00004123"/>
    </source>
</evidence>
<dbReference type="SUPFAM" id="SSF46785">
    <property type="entry name" value="Winged helix' DNA-binding domain"/>
    <property type="match status" value="1"/>
</dbReference>
<comment type="similarity">
    <text evidence="7">Belongs to the HSF family.</text>
</comment>
<keyword evidence="10" id="KW-1185">Reference proteome</keyword>
<evidence type="ECO:0000313" key="9">
    <source>
        <dbReference type="EMBL" id="KAJ7753078.1"/>
    </source>
</evidence>
<dbReference type="Pfam" id="PF00447">
    <property type="entry name" value="HSF_DNA-bind"/>
    <property type="match status" value="1"/>
</dbReference>
<dbReference type="GO" id="GO:0005634">
    <property type="term" value="C:nucleus"/>
    <property type="evidence" value="ECO:0007669"/>
    <property type="project" value="UniProtKB-SubCell"/>
</dbReference>
<dbReference type="Proteomes" id="UP001215280">
    <property type="component" value="Unassembled WGS sequence"/>
</dbReference>
<comment type="subcellular location">
    <subcellularLocation>
        <location evidence="1">Nucleus</location>
    </subcellularLocation>
</comment>
<evidence type="ECO:0000256" key="7">
    <source>
        <dbReference type="RuleBase" id="RU004020"/>
    </source>
</evidence>
<evidence type="ECO:0000256" key="2">
    <source>
        <dbReference type="ARBA" id="ARBA00023015"/>
    </source>
</evidence>
<keyword evidence="5" id="KW-0539">Nucleus</keyword>
<evidence type="ECO:0000256" key="3">
    <source>
        <dbReference type="ARBA" id="ARBA00023125"/>
    </source>
</evidence>
<reference evidence="9" key="1">
    <citation type="submission" date="2023-03" db="EMBL/GenBank/DDBJ databases">
        <title>Massive genome expansion in bonnet fungi (Mycena s.s.) driven by repeated elements and novel gene families across ecological guilds.</title>
        <authorList>
            <consortium name="Lawrence Berkeley National Laboratory"/>
            <person name="Harder C.B."/>
            <person name="Miyauchi S."/>
            <person name="Viragh M."/>
            <person name="Kuo A."/>
            <person name="Thoen E."/>
            <person name="Andreopoulos B."/>
            <person name="Lu D."/>
            <person name="Skrede I."/>
            <person name="Drula E."/>
            <person name="Henrissat B."/>
            <person name="Morin E."/>
            <person name="Kohler A."/>
            <person name="Barry K."/>
            <person name="LaButti K."/>
            <person name="Morin E."/>
            <person name="Salamov A."/>
            <person name="Lipzen A."/>
            <person name="Mereny Z."/>
            <person name="Hegedus B."/>
            <person name="Baldrian P."/>
            <person name="Stursova M."/>
            <person name="Weitz H."/>
            <person name="Taylor A."/>
            <person name="Grigoriev I.V."/>
            <person name="Nagy L.G."/>
            <person name="Martin F."/>
            <person name="Kauserud H."/>
        </authorList>
    </citation>
    <scope>NUCLEOTIDE SEQUENCE</scope>
    <source>
        <strain evidence="9">CBHHK188m</strain>
    </source>
</reference>
<dbReference type="PROSITE" id="PS00434">
    <property type="entry name" value="HSF_DOMAIN"/>
    <property type="match status" value="1"/>
</dbReference>
<dbReference type="AlphaFoldDB" id="A0AAD7J1E6"/>
<organism evidence="9 10">
    <name type="scientific">Mycena maculata</name>
    <dbReference type="NCBI Taxonomy" id="230809"/>
    <lineage>
        <taxon>Eukaryota</taxon>
        <taxon>Fungi</taxon>
        <taxon>Dikarya</taxon>
        <taxon>Basidiomycota</taxon>
        <taxon>Agaricomycotina</taxon>
        <taxon>Agaricomycetes</taxon>
        <taxon>Agaricomycetidae</taxon>
        <taxon>Agaricales</taxon>
        <taxon>Marasmiineae</taxon>
        <taxon>Mycenaceae</taxon>
        <taxon>Mycena</taxon>
    </lineage>
</organism>
<name>A0AAD7J1E6_9AGAR</name>
<protein>
    <submittedName>
        <fullName evidence="9">Winged helix DNA-binding domain-containing protein</fullName>
    </submittedName>
</protein>
<dbReference type="SMART" id="SM00415">
    <property type="entry name" value="HSF"/>
    <property type="match status" value="1"/>
</dbReference>
<comment type="subunit">
    <text evidence="6">Homotrimer. Homotrimerization increases the affinity of HSF1 to DNA. Interacts with transcriptional coregulator SSA1 on chromatin.</text>
</comment>
<feature type="domain" description="HSF-type DNA-binding" evidence="8">
    <location>
        <begin position="49"/>
        <end position="73"/>
    </location>
</feature>
<dbReference type="InterPro" id="IPR036390">
    <property type="entry name" value="WH_DNA-bd_sf"/>
</dbReference>
<proteinExistence type="inferred from homology"/>
<dbReference type="PANTHER" id="PTHR10015:SF361">
    <property type="entry name" value="TRANSCRIPTION FACTOR SKN7"/>
    <property type="match status" value="1"/>
</dbReference>
<dbReference type="InterPro" id="IPR036388">
    <property type="entry name" value="WH-like_DNA-bd_sf"/>
</dbReference>
<evidence type="ECO:0000256" key="4">
    <source>
        <dbReference type="ARBA" id="ARBA00023163"/>
    </source>
</evidence>
<comment type="caution">
    <text evidence="9">The sequence shown here is derived from an EMBL/GenBank/DDBJ whole genome shotgun (WGS) entry which is preliminary data.</text>
</comment>